<evidence type="ECO:0000256" key="1">
    <source>
        <dbReference type="SAM" id="Phobius"/>
    </source>
</evidence>
<dbReference type="EMBL" id="CAJNOV010003167">
    <property type="protein sequence ID" value="CAF1130429.1"/>
    <property type="molecule type" value="Genomic_DNA"/>
</dbReference>
<dbReference type="Proteomes" id="UP000663856">
    <property type="component" value="Unassembled WGS sequence"/>
</dbReference>
<evidence type="ECO:0000313" key="7">
    <source>
        <dbReference type="EMBL" id="CAF3998881.1"/>
    </source>
</evidence>
<evidence type="ECO:0000313" key="6">
    <source>
        <dbReference type="EMBL" id="CAF3826396.1"/>
    </source>
</evidence>
<proteinExistence type="predicted"/>
<dbReference type="Proteomes" id="UP000663834">
    <property type="component" value="Unassembled WGS sequence"/>
</dbReference>
<evidence type="ECO:0000313" key="2">
    <source>
        <dbReference type="EMBL" id="CAF1130429.1"/>
    </source>
</evidence>
<feature type="transmembrane region" description="Helical" evidence="1">
    <location>
        <begin position="122"/>
        <end position="149"/>
    </location>
</feature>
<dbReference type="EMBL" id="CAJOBG010002321">
    <property type="protein sequence ID" value="CAF3998881.1"/>
    <property type="molecule type" value="Genomic_DNA"/>
</dbReference>
<dbReference type="EMBL" id="CAJOBH010000940">
    <property type="protein sequence ID" value="CAF3826396.1"/>
    <property type="molecule type" value="Genomic_DNA"/>
</dbReference>
<dbReference type="EMBL" id="CAJOBJ010000315">
    <property type="protein sequence ID" value="CAF3813817.1"/>
    <property type="molecule type" value="Genomic_DNA"/>
</dbReference>
<evidence type="ECO:0000313" key="5">
    <source>
        <dbReference type="EMBL" id="CAF3813817.1"/>
    </source>
</evidence>
<comment type="caution">
    <text evidence="2">The sequence shown here is derived from an EMBL/GenBank/DDBJ whole genome shotgun (WGS) entry which is preliminary data.</text>
</comment>
<gene>
    <name evidence="6" type="ORF">BYL167_LOCUS4431</name>
    <name evidence="2" type="ORF">CJN711_LOCUS8529</name>
    <name evidence="5" type="ORF">GIL414_LOCUS1797</name>
    <name evidence="3" type="ORF">KQP761_LOCUS24271</name>
    <name evidence="7" type="ORF">OVN521_LOCUS14925</name>
    <name evidence="4" type="ORF">WKI299_LOCUS32595</name>
</gene>
<dbReference type="Proteomes" id="UP000663855">
    <property type="component" value="Unassembled WGS sequence"/>
</dbReference>
<accession>A0A814R837</accession>
<dbReference type="Proteomes" id="UP000681967">
    <property type="component" value="Unassembled WGS sequence"/>
</dbReference>
<keyword evidence="9" id="KW-1185">Reference proteome</keyword>
<organism evidence="2 8">
    <name type="scientific">Rotaria magnacalcarata</name>
    <dbReference type="NCBI Taxonomy" id="392030"/>
    <lineage>
        <taxon>Eukaryota</taxon>
        <taxon>Metazoa</taxon>
        <taxon>Spiralia</taxon>
        <taxon>Gnathifera</taxon>
        <taxon>Rotifera</taxon>
        <taxon>Eurotatoria</taxon>
        <taxon>Bdelloidea</taxon>
        <taxon>Philodinida</taxon>
        <taxon>Philodinidae</taxon>
        <taxon>Rotaria</taxon>
    </lineage>
</organism>
<dbReference type="AlphaFoldDB" id="A0A814R837"/>
<keyword evidence="1" id="KW-1133">Transmembrane helix</keyword>
<evidence type="ECO:0000313" key="4">
    <source>
        <dbReference type="EMBL" id="CAF2165097.1"/>
    </source>
</evidence>
<dbReference type="Proteomes" id="UP000663866">
    <property type="component" value="Unassembled WGS sequence"/>
</dbReference>
<protein>
    <submittedName>
        <fullName evidence="2">Uncharacterized protein</fullName>
    </submittedName>
</protein>
<name>A0A814R837_9BILA</name>
<sequence length="184" mass="21158">MTTVQQLHPDLEELSQVPNTIFYQIETAIKTSTKLTDGYRKQCLQACCEVKDSFFRAQIDFTNEGQRLITRAMELPVTDEKNRRILHGEWQKMMNFTKAECKLILEPVQQIVQYLLKTDRKLLLKCFALGGTIALKDLALVLLVIGLVVPHCAACAFTVPIWGWIGRFGCYYYYCRSANETCYT</sequence>
<evidence type="ECO:0000313" key="8">
    <source>
        <dbReference type="Proteomes" id="UP000663855"/>
    </source>
</evidence>
<evidence type="ECO:0000313" key="9">
    <source>
        <dbReference type="Proteomes" id="UP000663866"/>
    </source>
</evidence>
<keyword evidence="1" id="KW-0812">Transmembrane</keyword>
<evidence type="ECO:0000313" key="3">
    <source>
        <dbReference type="EMBL" id="CAF1617906.1"/>
    </source>
</evidence>
<keyword evidence="1" id="KW-0472">Membrane</keyword>
<dbReference type="OrthoDB" id="10514016at2759"/>
<dbReference type="EMBL" id="CAJNRF010015082">
    <property type="protein sequence ID" value="CAF2165097.1"/>
    <property type="molecule type" value="Genomic_DNA"/>
</dbReference>
<reference evidence="2" key="1">
    <citation type="submission" date="2021-02" db="EMBL/GenBank/DDBJ databases">
        <authorList>
            <person name="Nowell W R."/>
        </authorList>
    </citation>
    <scope>NUCLEOTIDE SEQUENCE</scope>
</reference>
<dbReference type="Proteomes" id="UP000681720">
    <property type="component" value="Unassembled WGS sequence"/>
</dbReference>
<dbReference type="EMBL" id="CAJNOW010013117">
    <property type="protein sequence ID" value="CAF1617906.1"/>
    <property type="molecule type" value="Genomic_DNA"/>
</dbReference>